<name>A0A1B1KHP6_RHOOP</name>
<evidence type="ECO:0000313" key="3">
    <source>
        <dbReference type="Proteomes" id="UP000186108"/>
    </source>
</evidence>
<evidence type="ECO:0000259" key="1">
    <source>
        <dbReference type="Pfam" id="PF01979"/>
    </source>
</evidence>
<organism evidence="2 3">
    <name type="scientific">Rhodococcus opacus</name>
    <name type="common">Nocardia opaca</name>
    <dbReference type="NCBI Taxonomy" id="37919"/>
    <lineage>
        <taxon>Bacteria</taxon>
        <taxon>Bacillati</taxon>
        <taxon>Actinomycetota</taxon>
        <taxon>Actinomycetes</taxon>
        <taxon>Mycobacteriales</taxon>
        <taxon>Nocardiaceae</taxon>
        <taxon>Rhodococcus</taxon>
    </lineage>
</organism>
<dbReference type="SUPFAM" id="SSF51338">
    <property type="entry name" value="Composite domain of metallo-dependent hydrolases"/>
    <property type="match status" value="1"/>
</dbReference>
<dbReference type="InterPro" id="IPR051781">
    <property type="entry name" value="Metallo-dep_Hydrolase"/>
</dbReference>
<keyword evidence="2" id="KW-0378">Hydrolase</keyword>
<feature type="domain" description="Amidohydrolase-related" evidence="1">
    <location>
        <begin position="54"/>
        <end position="381"/>
    </location>
</feature>
<dbReference type="InterPro" id="IPR032466">
    <property type="entry name" value="Metal_Hydrolase"/>
</dbReference>
<protein>
    <submittedName>
        <fullName evidence="2">Amidohydrolase</fullName>
    </submittedName>
</protein>
<dbReference type="Pfam" id="PF01979">
    <property type="entry name" value="Amidohydro_1"/>
    <property type="match status" value="1"/>
</dbReference>
<dbReference type="Gene3D" id="3.20.20.140">
    <property type="entry name" value="Metal-dependent hydrolases"/>
    <property type="match status" value="1"/>
</dbReference>
<dbReference type="EMBL" id="CP009112">
    <property type="protein sequence ID" value="ANS32135.1"/>
    <property type="molecule type" value="Genomic_DNA"/>
</dbReference>
<dbReference type="CDD" id="cd01299">
    <property type="entry name" value="Met_dep_hydrolase_A"/>
    <property type="match status" value="1"/>
</dbReference>
<dbReference type="InterPro" id="IPR057744">
    <property type="entry name" value="OTAase-like"/>
</dbReference>
<accession>A0A1B1KHP6</accession>
<dbReference type="Gene3D" id="2.30.40.10">
    <property type="entry name" value="Urease, subunit C, domain 1"/>
    <property type="match status" value="1"/>
</dbReference>
<dbReference type="InterPro" id="IPR011059">
    <property type="entry name" value="Metal-dep_hydrolase_composite"/>
</dbReference>
<dbReference type="InterPro" id="IPR006680">
    <property type="entry name" value="Amidohydro-rel"/>
</dbReference>
<dbReference type="SUPFAM" id="SSF51556">
    <property type="entry name" value="Metallo-dependent hydrolases"/>
    <property type="match status" value="1"/>
</dbReference>
<dbReference type="Proteomes" id="UP000186108">
    <property type="component" value="Plasmid pR1CP1"/>
</dbReference>
<reference evidence="2 3" key="1">
    <citation type="submission" date="2014-07" db="EMBL/GenBank/DDBJ databases">
        <authorList>
            <person name="Zhang J.E."/>
            <person name="Yang H."/>
            <person name="Guo J."/>
            <person name="Deng Z."/>
            <person name="Luo H."/>
            <person name="Luo M."/>
            <person name="Zhao B."/>
        </authorList>
    </citation>
    <scope>NUCLEOTIDE SEQUENCE [LARGE SCALE GENOMIC DNA]</scope>
    <source>
        <strain evidence="2 3">1CP</strain>
        <plasmid evidence="3">Plasmid pr1cp1</plasmid>
    </source>
</reference>
<dbReference type="PANTHER" id="PTHR43135:SF3">
    <property type="entry name" value="ALPHA-D-RIBOSE 1-METHYLPHOSPHONATE 5-TRIPHOSPHATE DIPHOSPHATASE"/>
    <property type="match status" value="1"/>
</dbReference>
<evidence type="ECO:0000313" key="2">
    <source>
        <dbReference type="EMBL" id="ANS32135.1"/>
    </source>
</evidence>
<geneLocation type="plasmid" evidence="3">
    <name>pr1cp1</name>
</geneLocation>
<keyword evidence="2" id="KW-0614">Plasmid</keyword>
<dbReference type="PANTHER" id="PTHR43135">
    <property type="entry name" value="ALPHA-D-RIBOSE 1-METHYLPHOSPHONATE 5-TRIPHOSPHATE DIPHOSPHATASE"/>
    <property type="match status" value="1"/>
</dbReference>
<gene>
    <name evidence="2" type="ORF">R1CP_37670</name>
</gene>
<dbReference type="GO" id="GO:0016810">
    <property type="term" value="F:hydrolase activity, acting on carbon-nitrogen (but not peptide) bonds"/>
    <property type="evidence" value="ECO:0007669"/>
    <property type="project" value="InterPro"/>
</dbReference>
<dbReference type="AlphaFoldDB" id="A0A1B1KHP6"/>
<proteinExistence type="predicted"/>
<sequence>MTLILRHGMVWDGVSSGPEPRDLVIDDGTISAVYSAGGAPVDDDALSVDLDGAFVLPGLIDSHVHLVWSSGADPVATVENEGEQLTVVRAVANAQKHLQAGVTTVRDLGSNWDVAVTVARAIDRGICDGPTVIASGRTVIMTGGHDPFWGIFSDGVDAVTQAVRQQIHAGAGVIKTAATGGAYGRPEGEALGQSELSYEELAAIAHEAHRFGIKVAAHALGTEGIRNAVRAGVDTIEHGVFLTEELVDEMRKQGTVLCPTLSVYSIMADGVNGSIPAYATEKARTIVKAHRESFAMAIDAGIPIIAGTDAGAPHVQHPSLIKELAALCEYGLSPTDALRSATSVAADAMGRRGKLGIIAPQAPADLLIVDGDPFADIQNLGQIWGVVRSTDRTYGPGFTVAAPHPYRVAPQGG</sequence>